<dbReference type="AlphaFoldDB" id="A0A3P6URX7"/>
<organism evidence="1 2">
    <name type="scientific">Cylicostephanus goldi</name>
    <name type="common">Nematode worm</name>
    <dbReference type="NCBI Taxonomy" id="71465"/>
    <lineage>
        <taxon>Eukaryota</taxon>
        <taxon>Metazoa</taxon>
        <taxon>Ecdysozoa</taxon>
        <taxon>Nematoda</taxon>
        <taxon>Chromadorea</taxon>
        <taxon>Rhabditida</taxon>
        <taxon>Rhabditina</taxon>
        <taxon>Rhabditomorpha</taxon>
        <taxon>Strongyloidea</taxon>
        <taxon>Strongylidae</taxon>
        <taxon>Cylicostephanus</taxon>
    </lineage>
</organism>
<evidence type="ECO:0000313" key="1">
    <source>
        <dbReference type="EMBL" id="VDK82098.1"/>
    </source>
</evidence>
<accession>A0A3P6URX7</accession>
<gene>
    <name evidence="1" type="ORF">CGOC_LOCUS7914</name>
</gene>
<proteinExistence type="predicted"/>
<evidence type="ECO:0000313" key="2">
    <source>
        <dbReference type="Proteomes" id="UP000271889"/>
    </source>
</evidence>
<reference evidence="1 2" key="1">
    <citation type="submission" date="2018-11" db="EMBL/GenBank/DDBJ databases">
        <authorList>
            <consortium name="Pathogen Informatics"/>
        </authorList>
    </citation>
    <scope>NUCLEOTIDE SEQUENCE [LARGE SCALE GENOMIC DNA]</scope>
</reference>
<keyword evidence="2" id="KW-1185">Reference proteome</keyword>
<dbReference type="Proteomes" id="UP000271889">
    <property type="component" value="Unassembled WGS sequence"/>
</dbReference>
<sequence length="58" mass="6837">MMPTGLSDKVGRQELEILMSQPRYAIDDENCEIIKLQSLLLVQTIFRNKWTTKVERQK</sequence>
<dbReference type="EMBL" id="UYRV01028201">
    <property type="protein sequence ID" value="VDK82098.1"/>
    <property type="molecule type" value="Genomic_DNA"/>
</dbReference>
<name>A0A3P6URX7_CYLGO</name>
<protein>
    <submittedName>
        <fullName evidence="1">Uncharacterized protein</fullName>
    </submittedName>
</protein>